<dbReference type="RefSeq" id="WP_096580836.1">
    <property type="nucleotide sequence ID" value="NZ_CAWNJS010000001.1"/>
</dbReference>
<evidence type="ECO:0000313" key="2">
    <source>
        <dbReference type="EMBL" id="BAZ01328.1"/>
    </source>
</evidence>
<dbReference type="EMBL" id="AP018248">
    <property type="protein sequence ID" value="BAZ01328.1"/>
    <property type="molecule type" value="Genomic_DNA"/>
</dbReference>
<gene>
    <name evidence="2" type="ORF">NIES37_53270</name>
</gene>
<dbReference type="Proteomes" id="UP000218785">
    <property type="component" value="Chromosome"/>
</dbReference>
<organism evidence="2 3">
    <name type="scientific">Tolypothrix tenuis PCC 7101</name>
    <dbReference type="NCBI Taxonomy" id="231146"/>
    <lineage>
        <taxon>Bacteria</taxon>
        <taxon>Bacillati</taxon>
        <taxon>Cyanobacteriota</taxon>
        <taxon>Cyanophyceae</taxon>
        <taxon>Nostocales</taxon>
        <taxon>Tolypothrichaceae</taxon>
        <taxon>Tolypothrix</taxon>
    </lineage>
</organism>
<name>A0A1Z4N6I2_9CYAN</name>
<keyword evidence="3" id="KW-1185">Reference proteome</keyword>
<evidence type="ECO:0000259" key="1">
    <source>
        <dbReference type="Pfam" id="PF12728"/>
    </source>
</evidence>
<dbReference type="InterPro" id="IPR041657">
    <property type="entry name" value="HTH_17"/>
</dbReference>
<proteinExistence type="predicted"/>
<accession>A0A1Z4N6I2</accession>
<dbReference type="KEGG" id="ttq:NIES37_53270"/>
<evidence type="ECO:0000313" key="3">
    <source>
        <dbReference type="Proteomes" id="UP000218785"/>
    </source>
</evidence>
<protein>
    <recommendedName>
        <fullName evidence="1">Helix-turn-helix domain-containing protein</fullName>
    </recommendedName>
</protein>
<sequence length="72" mass="8176">MFRSFTNRKRRNGSIPKQGTSFVQAARFLGVDQSTLYMALQKGQIPTSRRNGRTVISQGALMDYKARTRPIL</sequence>
<dbReference type="AlphaFoldDB" id="A0A1Z4N6I2"/>
<reference evidence="2 3" key="1">
    <citation type="submission" date="2017-06" db="EMBL/GenBank/DDBJ databases">
        <title>Genome sequencing of cyanobaciteial culture collection at National Institute for Environmental Studies (NIES).</title>
        <authorList>
            <person name="Hirose Y."/>
            <person name="Shimura Y."/>
            <person name="Fujisawa T."/>
            <person name="Nakamura Y."/>
            <person name="Kawachi M."/>
        </authorList>
    </citation>
    <scope>NUCLEOTIDE SEQUENCE [LARGE SCALE GENOMIC DNA]</scope>
    <source>
        <strain evidence="2 3">NIES-37</strain>
    </source>
</reference>
<dbReference type="Pfam" id="PF12728">
    <property type="entry name" value="HTH_17"/>
    <property type="match status" value="1"/>
</dbReference>
<feature type="domain" description="Helix-turn-helix" evidence="1">
    <location>
        <begin position="24"/>
        <end position="68"/>
    </location>
</feature>